<evidence type="ECO:0000256" key="9">
    <source>
        <dbReference type="ARBA" id="ARBA00023015"/>
    </source>
</evidence>
<dbReference type="GO" id="GO:0006281">
    <property type="term" value="P:DNA repair"/>
    <property type="evidence" value="ECO:0007669"/>
    <property type="project" value="TreeGrafter"/>
</dbReference>
<evidence type="ECO:0000313" key="20">
    <source>
        <dbReference type="EMBL" id="KYM75325.1"/>
    </source>
</evidence>
<feature type="domain" description="Helicase C-terminal" evidence="19">
    <location>
        <begin position="830"/>
        <end position="989"/>
    </location>
</feature>
<evidence type="ECO:0000256" key="17">
    <source>
        <dbReference type="SAM" id="MobiDB-lite"/>
    </source>
</evidence>
<dbReference type="GO" id="GO:0016787">
    <property type="term" value="F:hydrolase activity"/>
    <property type="evidence" value="ECO:0007669"/>
    <property type="project" value="UniProtKB-KW"/>
</dbReference>
<evidence type="ECO:0000256" key="13">
    <source>
        <dbReference type="ARBA" id="ARBA00070113"/>
    </source>
</evidence>
<keyword evidence="4" id="KW-0597">Phosphoprotein</keyword>
<sequence length="999" mass="114221">MERTESSFTQWRNSSNYRVEGDSVIISDSEDEINDSRKNDKQIIVDESIELEDDVDNSIKDTTPRKNYKDSEDDNTPVVRPNINKKTRRYMLDSESDSDYEQIDDHENNEAYHTINDFNSDSKSSRENYDEEYYSDFNSDSDSCLSSSQIKNKSKKRKDVTHDNTREDIKELKLNSSNDSLININDFEESYKQNNTNQIRKMTDTEDKEIDVPVTIELDSDSASGQNSDAEFAISVAKEVTGIGNVDLMAQKRALTVYKLEQLKNESAQMKQLLTEGNIDIFPDKGQKLQEFIHQQEEEIKNLTHELEDTSLVPLFNNRDTVEKSHFKKELQFSEDELDSNYTDYSYLDIDNIPMRPTTSPESRQLSLKAQATRDKEYALTVERLQDLHGSLVARPSEKEKAEDPKGLKVQLMPHQQHALAWLLWREQQRPSGGVLADDMGLGKTLTMIALILTTLAKDSDESDDNDATWEGSSLCYKGGTLVVCPASLLSQWKNEVQNRCKLGLLSVQVHHGSNRQNAPKQLARKDIVITTYNIVSREYKTNSTLYKINWKRVILDEAHIIRNHKSQASEAVCGLVANKRWALTGTPIQNKELDLYSILKFLKCSPFDDLRVWRRWVDNKNAAGHQRLATVMKTLMLRRTKHELMSKGELESLPDKCIEEVIVQLDQQEQLVYKKILAYSRTLFAQFLAQRAEKEHMLDLYSGKYDKPSFSSNPNKETQFTEAQKKLLALHADVKTHEILMLLLRLRQICCHPALIHAMLDQEDLQQSGIMDIENVDSNLLSRVHNMSLTGVDNEEKENAGIDQRIMENLLTAENPVFDNDRISSKMKMLLDIVKKILQKSNDKLIIVSQWAALLEVIASHLPSIKGATFSKFTGNVPIKDRQGIMESFNSRNFGPRILLLSLTAGGVGLNLVGGNHLLLFDIHWNPQLETQAQDRIYRFGQTKNVYVYKFICVNTIEERIKALQERKLQIATNVLSGSTSRVVGKLTLNDLKSLFGF</sequence>
<dbReference type="GO" id="GO:0003677">
    <property type="term" value="F:DNA binding"/>
    <property type="evidence" value="ECO:0007669"/>
    <property type="project" value="UniProtKB-KW"/>
</dbReference>
<dbReference type="SMART" id="SM00487">
    <property type="entry name" value="DEXDc"/>
    <property type="match status" value="1"/>
</dbReference>
<dbReference type="GO" id="GO:0005634">
    <property type="term" value="C:nucleus"/>
    <property type="evidence" value="ECO:0007669"/>
    <property type="project" value="UniProtKB-SubCell"/>
</dbReference>
<dbReference type="SUPFAM" id="SSF52540">
    <property type="entry name" value="P-loop containing nucleoside triphosphate hydrolases"/>
    <property type="match status" value="2"/>
</dbReference>
<keyword evidence="11" id="KW-0804">Transcription</keyword>
<dbReference type="InterPro" id="IPR014001">
    <property type="entry name" value="Helicase_ATP-bd"/>
</dbReference>
<keyword evidence="21" id="KW-1185">Reference proteome</keyword>
<evidence type="ECO:0000256" key="2">
    <source>
        <dbReference type="ARBA" id="ARBA00007025"/>
    </source>
</evidence>
<feature type="compositionally biased region" description="Polar residues" evidence="17">
    <location>
        <begin position="1"/>
        <end position="17"/>
    </location>
</feature>
<protein>
    <recommendedName>
        <fullName evidence="13">Transcription termination factor 2</fullName>
    </recommendedName>
    <alternativeName>
        <fullName evidence="15">RNA polymerase II termination factor</fullName>
    </alternativeName>
    <alternativeName>
        <fullName evidence="14">Transcription release factor 2</fullName>
    </alternativeName>
</protein>
<keyword evidence="5" id="KW-0547">Nucleotide-binding</keyword>
<keyword evidence="10" id="KW-0238">DNA-binding</keyword>
<evidence type="ECO:0000256" key="16">
    <source>
        <dbReference type="SAM" id="Coils"/>
    </source>
</evidence>
<keyword evidence="9" id="KW-0805">Transcription regulation</keyword>
<dbReference type="Pfam" id="PF00176">
    <property type="entry name" value="SNF2-rel_dom"/>
    <property type="match status" value="1"/>
</dbReference>
<keyword evidence="7" id="KW-0347">Helicase</keyword>
<comment type="similarity">
    <text evidence="2">Belongs to the SNF2/RAD54 helicase family.</text>
</comment>
<dbReference type="GO" id="GO:0004386">
    <property type="term" value="F:helicase activity"/>
    <property type="evidence" value="ECO:0007669"/>
    <property type="project" value="UniProtKB-KW"/>
</dbReference>
<evidence type="ECO:0000256" key="11">
    <source>
        <dbReference type="ARBA" id="ARBA00023163"/>
    </source>
</evidence>
<evidence type="ECO:0000256" key="8">
    <source>
        <dbReference type="ARBA" id="ARBA00022840"/>
    </source>
</evidence>
<dbReference type="InterPro" id="IPR050628">
    <property type="entry name" value="SNF2_RAD54_helicase_TF"/>
</dbReference>
<dbReference type="Gene3D" id="3.40.50.10810">
    <property type="entry name" value="Tandem AAA-ATPase domain"/>
    <property type="match status" value="1"/>
</dbReference>
<evidence type="ECO:0000259" key="18">
    <source>
        <dbReference type="PROSITE" id="PS51192"/>
    </source>
</evidence>
<dbReference type="GO" id="GO:0005737">
    <property type="term" value="C:cytoplasm"/>
    <property type="evidence" value="ECO:0007669"/>
    <property type="project" value="UniProtKB-ARBA"/>
</dbReference>
<dbReference type="PANTHER" id="PTHR45626:SF50">
    <property type="entry name" value="TRANSCRIPTION TERMINATION FACTOR 2"/>
    <property type="match status" value="1"/>
</dbReference>
<dbReference type="InterPro" id="IPR001650">
    <property type="entry name" value="Helicase_C-like"/>
</dbReference>
<dbReference type="Pfam" id="PF00271">
    <property type="entry name" value="Helicase_C"/>
    <property type="match status" value="1"/>
</dbReference>
<evidence type="ECO:0000256" key="1">
    <source>
        <dbReference type="ARBA" id="ARBA00004123"/>
    </source>
</evidence>
<feature type="domain" description="Helicase ATP-binding" evidence="18">
    <location>
        <begin position="425"/>
        <end position="606"/>
    </location>
</feature>
<evidence type="ECO:0000256" key="4">
    <source>
        <dbReference type="ARBA" id="ARBA00022553"/>
    </source>
</evidence>
<evidence type="ECO:0000256" key="6">
    <source>
        <dbReference type="ARBA" id="ARBA00022801"/>
    </source>
</evidence>
<feature type="compositionally biased region" description="Acidic residues" evidence="17">
    <location>
        <begin position="47"/>
        <end position="56"/>
    </location>
</feature>
<evidence type="ECO:0000256" key="5">
    <source>
        <dbReference type="ARBA" id="ARBA00022741"/>
    </source>
</evidence>
<keyword evidence="12" id="KW-0539">Nucleus</keyword>
<dbReference type="EMBL" id="KQ976746">
    <property type="protein sequence ID" value="KYM75325.1"/>
    <property type="molecule type" value="Genomic_DNA"/>
</dbReference>
<dbReference type="AlphaFoldDB" id="A0A195ATI8"/>
<dbReference type="GO" id="GO:0008094">
    <property type="term" value="F:ATP-dependent activity, acting on DNA"/>
    <property type="evidence" value="ECO:0007669"/>
    <property type="project" value="UniProtKB-ARBA"/>
</dbReference>
<dbReference type="GO" id="GO:0005524">
    <property type="term" value="F:ATP binding"/>
    <property type="evidence" value="ECO:0007669"/>
    <property type="project" value="UniProtKB-KW"/>
</dbReference>
<proteinExistence type="inferred from homology"/>
<name>A0A195ATI8_9HYME</name>
<dbReference type="InterPro" id="IPR038718">
    <property type="entry name" value="SNF2-like_sf"/>
</dbReference>
<evidence type="ECO:0000259" key="19">
    <source>
        <dbReference type="PROSITE" id="PS51194"/>
    </source>
</evidence>
<evidence type="ECO:0000256" key="12">
    <source>
        <dbReference type="ARBA" id="ARBA00023242"/>
    </source>
</evidence>
<feature type="region of interest" description="Disordered" evidence="17">
    <location>
        <begin position="1"/>
        <end position="163"/>
    </location>
</feature>
<dbReference type="SMART" id="SM00490">
    <property type="entry name" value="HELICc"/>
    <property type="match status" value="1"/>
</dbReference>
<dbReference type="InterPro" id="IPR027417">
    <property type="entry name" value="P-loop_NTPase"/>
</dbReference>
<keyword evidence="8" id="KW-0067">ATP-binding</keyword>
<dbReference type="Proteomes" id="UP000078540">
    <property type="component" value="Unassembled WGS sequence"/>
</dbReference>
<organism evidence="20 21">
    <name type="scientific">Atta colombica</name>
    <dbReference type="NCBI Taxonomy" id="520822"/>
    <lineage>
        <taxon>Eukaryota</taxon>
        <taxon>Metazoa</taxon>
        <taxon>Ecdysozoa</taxon>
        <taxon>Arthropoda</taxon>
        <taxon>Hexapoda</taxon>
        <taxon>Insecta</taxon>
        <taxon>Pterygota</taxon>
        <taxon>Neoptera</taxon>
        <taxon>Endopterygota</taxon>
        <taxon>Hymenoptera</taxon>
        <taxon>Apocrita</taxon>
        <taxon>Aculeata</taxon>
        <taxon>Formicoidea</taxon>
        <taxon>Formicidae</taxon>
        <taxon>Myrmicinae</taxon>
        <taxon>Atta</taxon>
    </lineage>
</organism>
<dbReference type="PROSITE" id="PS51192">
    <property type="entry name" value="HELICASE_ATP_BIND_1"/>
    <property type="match status" value="1"/>
</dbReference>
<dbReference type="InterPro" id="IPR049730">
    <property type="entry name" value="SNF2/RAD54-like_C"/>
</dbReference>
<evidence type="ECO:0000313" key="21">
    <source>
        <dbReference type="Proteomes" id="UP000078540"/>
    </source>
</evidence>
<dbReference type="InterPro" id="IPR000330">
    <property type="entry name" value="SNF2_N"/>
</dbReference>
<dbReference type="FunFam" id="3.40.50.10810:FF:000043">
    <property type="entry name" value="Transcription termination factor 2"/>
    <property type="match status" value="1"/>
</dbReference>
<dbReference type="Gene3D" id="3.40.50.300">
    <property type="entry name" value="P-loop containing nucleotide triphosphate hydrolases"/>
    <property type="match status" value="1"/>
</dbReference>
<feature type="compositionally biased region" description="Low complexity" evidence="17">
    <location>
        <begin position="135"/>
        <end position="148"/>
    </location>
</feature>
<feature type="compositionally biased region" description="Basic and acidic residues" evidence="17">
    <location>
        <begin position="57"/>
        <end position="70"/>
    </location>
</feature>
<comment type="subcellular location">
    <subcellularLocation>
        <location evidence="1">Nucleus</location>
    </subcellularLocation>
</comment>
<dbReference type="STRING" id="520822.A0A195ATI8"/>
<feature type="compositionally biased region" description="Basic and acidic residues" evidence="17">
    <location>
        <begin position="34"/>
        <end position="44"/>
    </location>
</feature>
<feature type="coiled-coil region" evidence="16">
    <location>
        <begin position="260"/>
        <end position="313"/>
    </location>
</feature>
<dbReference type="PROSITE" id="PS51194">
    <property type="entry name" value="HELICASE_CTER"/>
    <property type="match status" value="1"/>
</dbReference>
<dbReference type="PANTHER" id="PTHR45626">
    <property type="entry name" value="TRANSCRIPTION TERMINATION FACTOR 2-RELATED"/>
    <property type="match status" value="1"/>
</dbReference>
<keyword evidence="6" id="KW-0378">Hydrolase</keyword>
<evidence type="ECO:0000256" key="7">
    <source>
        <dbReference type="ARBA" id="ARBA00022806"/>
    </source>
</evidence>
<accession>A0A195ATI8</accession>
<evidence type="ECO:0000256" key="10">
    <source>
        <dbReference type="ARBA" id="ARBA00023125"/>
    </source>
</evidence>
<keyword evidence="3" id="KW-0806">Transcription termination</keyword>
<reference evidence="20 21" key="1">
    <citation type="submission" date="2015-09" db="EMBL/GenBank/DDBJ databases">
        <title>Atta colombica WGS genome.</title>
        <authorList>
            <person name="Nygaard S."/>
            <person name="Hu H."/>
            <person name="Boomsma J."/>
            <person name="Zhang G."/>
        </authorList>
    </citation>
    <scope>NUCLEOTIDE SEQUENCE [LARGE SCALE GENOMIC DNA]</scope>
    <source>
        <strain evidence="20">Treedump-2</strain>
        <tissue evidence="20">Whole body</tissue>
    </source>
</reference>
<evidence type="ECO:0000256" key="14">
    <source>
        <dbReference type="ARBA" id="ARBA00079067"/>
    </source>
</evidence>
<gene>
    <name evidence="20" type="ORF">ALC53_14233</name>
</gene>
<evidence type="ECO:0000256" key="3">
    <source>
        <dbReference type="ARBA" id="ARBA00022472"/>
    </source>
</evidence>
<keyword evidence="16" id="KW-0175">Coiled coil</keyword>
<dbReference type="CDD" id="cd18793">
    <property type="entry name" value="SF2_C_SNF"/>
    <property type="match status" value="1"/>
</dbReference>
<dbReference type="GO" id="GO:0006353">
    <property type="term" value="P:DNA-templated transcription termination"/>
    <property type="evidence" value="ECO:0007669"/>
    <property type="project" value="UniProtKB-KW"/>
</dbReference>
<evidence type="ECO:0000256" key="15">
    <source>
        <dbReference type="ARBA" id="ARBA00082628"/>
    </source>
</evidence>